<dbReference type="RefSeq" id="XP_075076610.1">
    <property type="nucleotide sequence ID" value="XM_075220509.1"/>
</dbReference>
<organism evidence="1 2">
    <name type="scientific">Nicotiana tabacum</name>
    <name type="common">Common tobacco</name>
    <dbReference type="NCBI Taxonomy" id="4097"/>
    <lineage>
        <taxon>Eukaryota</taxon>
        <taxon>Viridiplantae</taxon>
        <taxon>Streptophyta</taxon>
        <taxon>Embryophyta</taxon>
        <taxon>Tracheophyta</taxon>
        <taxon>Spermatophyta</taxon>
        <taxon>Magnoliopsida</taxon>
        <taxon>eudicotyledons</taxon>
        <taxon>Gunneridae</taxon>
        <taxon>Pentapetalae</taxon>
        <taxon>asterids</taxon>
        <taxon>lamiids</taxon>
        <taxon>Solanales</taxon>
        <taxon>Solanaceae</taxon>
        <taxon>Nicotianoideae</taxon>
        <taxon>Nicotianeae</taxon>
        <taxon>Nicotiana</taxon>
    </lineage>
</organism>
<gene>
    <name evidence="2" type="primary">LOC142163241</name>
</gene>
<proteinExistence type="predicted"/>
<protein>
    <submittedName>
        <fullName evidence="2">Uncharacterized protein LOC142163241</fullName>
    </submittedName>
</protein>
<accession>A0AC58RV50</accession>
<name>A0AC58RV50_TOBAC</name>
<keyword evidence="1" id="KW-1185">Reference proteome</keyword>
<dbReference type="Proteomes" id="UP000790787">
    <property type="component" value="Chromosome 8"/>
</dbReference>
<reference evidence="2" key="2">
    <citation type="submission" date="2025-08" db="UniProtKB">
        <authorList>
            <consortium name="RefSeq"/>
        </authorList>
    </citation>
    <scope>IDENTIFICATION</scope>
    <source>
        <tissue evidence="2">Leaf</tissue>
    </source>
</reference>
<reference evidence="1" key="1">
    <citation type="journal article" date="2014" name="Nat. Commun.">
        <title>The tobacco genome sequence and its comparison with those of tomato and potato.</title>
        <authorList>
            <person name="Sierro N."/>
            <person name="Battey J.N."/>
            <person name="Ouadi S."/>
            <person name="Bakaher N."/>
            <person name="Bovet L."/>
            <person name="Willig A."/>
            <person name="Goepfert S."/>
            <person name="Peitsch M.C."/>
            <person name="Ivanov N.V."/>
        </authorList>
    </citation>
    <scope>NUCLEOTIDE SEQUENCE [LARGE SCALE GENOMIC DNA]</scope>
</reference>
<evidence type="ECO:0000313" key="2">
    <source>
        <dbReference type="RefSeq" id="XP_075076610.1"/>
    </source>
</evidence>
<sequence length="241" mass="27888">MPNVLKYNGATDPNEHITAYTCSVKGNDLKDDEIESILLKKFVETLSKGAMMRYQNLRPNLLDSFAMLEDSFVKVYASAIKVATKKSDIFKIKQRENEILREFPKLNLVEYPTVTLADVHNRYQSKIRVKDAHLGAPYGSVYPSRLLTKEQRFTERKLRPNKERHSGTMEAPRLSKYNFNIDVSGIVSAMGRIRDTRWPKPAQSDPSQRNPNLMCEYHGIHGHRTEDCRQLREDMAWLINE</sequence>
<evidence type="ECO:0000313" key="1">
    <source>
        <dbReference type="Proteomes" id="UP000790787"/>
    </source>
</evidence>